<dbReference type="InterPro" id="IPR002885">
    <property type="entry name" value="PPR_rpt"/>
</dbReference>
<dbReference type="PANTHER" id="PTHR47926">
    <property type="entry name" value="PENTATRICOPEPTIDE REPEAT-CONTAINING PROTEIN"/>
    <property type="match status" value="1"/>
</dbReference>
<comment type="caution">
    <text evidence="4">The sequence shown here is derived from an EMBL/GenBank/DDBJ whole genome shotgun (WGS) entry which is preliminary data.</text>
</comment>
<evidence type="ECO:0000313" key="5">
    <source>
        <dbReference type="Proteomes" id="UP000287651"/>
    </source>
</evidence>
<feature type="repeat" description="PPR" evidence="2">
    <location>
        <begin position="394"/>
        <end position="424"/>
    </location>
</feature>
<sequence length="539" mass="60280">MYALLASSTTATTLTEPTSCKKKSTRRRRNNLLPSRHPRQRPQTTITSRRSPPPTPLLLSLPAAPTTVTRAEALDRVLDDLETALARGVPLDPSLFCSLLETCAQMRSLRNGARLRRLIPGALLRRSAALSSKLLRLYAACGQVEEAHGIFDEMPQRSKTDAFPWNSLISGYTDLGLHEDAMALYYQMEEEGVEADEYTFPRVLKACAGIRSVRNGEAVHRHAVRSGFGSDVFVLNALVDMYSKCGDILKARKAFDNITERDAVSWNSMLMGYIRHGLLLEALKLFRGMVRAEMEPDPITISAMLSGLTGTKKLGLQIHGWVIRRGLEWDLSVANSLITLYSEQNRPELARLVFESMPERDLVSWNAIISAHRRDHRVLAMFRQMEEASGVLPDQVTFVSLLSACANLGLAEEGKRLFAEMEQRHKLKPGMEHYGCMVNLLGRAGSIDEAYELISKRMPFDGGPTVWGALLFACSLHGEVGMAEVAAERLFELEPDNELNFELLMMIYHDAGRREDVDRVRRMMAERGLESSESSLSLK</sequence>
<feature type="repeat" description="PPR" evidence="2">
    <location>
        <begin position="330"/>
        <end position="364"/>
    </location>
</feature>
<protein>
    <recommendedName>
        <fullName evidence="6">Pentacotripeptide-repeat region of PRORP domain-containing protein</fullName>
    </recommendedName>
</protein>
<dbReference type="PANTHER" id="PTHR47926:SF515">
    <property type="entry name" value="UMP-CMP KINASE"/>
    <property type="match status" value="1"/>
</dbReference>
<evidence type="ECO:0008006" key="6">
    <source>
        <dbReference type="Google" id="ProtNLM"/>
    </source>
</evidence>
<feature type="repeat" description="PPR" evidence="2">
    <location>
        <begin position="262"/>
        <end position="296"/>
    </location>
</feature>
<proteinExistence type="predicted"/>
<evidence type="ECO:0000313" key="4">
    <source>
        <dbReference type="EMBL" id="RRT52492.1"/>
    </source>
</evidence>
<keyword evidence="1" id="KW-0677">Repeat</keyword>
<gene>
    <name evidence="4" type="ORF">B296_00050425</name>
</gene>
<reference evidence="4 5" key="1">
    <citation type="journal article" date="2014" name="Agronomy (Basel)">
        <title>A Draft Genome Sequence for Ensete ventricosum, the Drought-Tolerant Tree Against Hunger.</title>
        <authorList>
            <person name="Harrison J."/>
            <person name="Moore K.A."/>
            <person name="Paszkiewicz K."/>
            <person name="Jones T."/>
            <person name="Grant M."/>
            <person name="Ambacheew D."/>
            <person name="Muzemil S."/>
            <person name="Studholme D.J."/>
        </authorList>
    </citation>
    <scope>NUCLEOTIDE SEQUENCE [LARGE SCALE GENOMIC DNA]</scope>
</reference>
<evidence type="ECO:0000256" key="3">
    <source>
        <dbReference type="SAM" id="MobiDB-lite"/>
    </source>
</evidence>
<dbReference type="Pfam" id="PF01535">
    <property type="entry name" value="PPR"/>
    <property type="match status" value="5"/>
</dbReference>
<name>A0A426YL78_ENSVE</name>
<organism evidence="4 5">
    <name type="scientific">Ensete ventricosum</name>
    <name type="common">Abyssinian banana</name>
    <name type="synonym">Musa ensete</name>
    <dbReference type="NCBI Taxonomy" id="4639"/>
    <lineage>
        <taxon>Eukaryota</taxon>
        <taxon>Viridiplantae</taxon>
        <taxon>Streptophyta</taxon>
        <taxon>Embryophyta</taxon>
        <taxon>Tracheophyta</taxon>
        <taxon>Spermatophyta</taxon>
        <taxon>Magnoliopsida</taxon>
        <taxon>Liliopsida</taxon>
        <taxon>Zingiberales</taxon>
        <taxon>Musaceae</taxon>
        <taxon>Ensete</taxon>
    </lineage>
</organism>
<dbReference type="Gene3D" id="1.25.40.10">
    <property type="entry name" value="Tetratricopeptide repeat domain"/>
    <property type="match status" value="4"/>
</dbReference>
<dbReference type="AlphaFoldDB" id="A0A426YL78"/>
<dbReference type="FunFam" id="1.25.40.10:FF:000344">
    <property type="entry name" value="Pentatricopeptide repeat-containing protein"/>
    <property type="match status" value="1"/>
</dbReference>
<dbReference type="EMBL" id="AMZH03011641">
    <property type="protein sequence ID" value="RRT52492.1"/>
    <property type="molecule type" value="Genomic_DNA"/>
</dbReference>
<feature type="compositionally biased region" description="Low complexity" evidence="3">
    <location>
        <begin position="1"/>
        <end position="18"/>
    </location>
</feature>
<dbReference type="NCBIfam" id="TIGR00756">
    <property type="entry name" value="PPR"/>
    <property type="match status" value="3"/>
</dbReference>
<feature type="compositionally biased region" description="Basic residues" evidence="3">
    <location>
        <begin position="20"/>
        <end position="40"/>
    </location>
</feature>
<dbReference type="InterPro" id="IPR046960">
    <property type="entry name" value="PPR_At4g14850-like_plant"/>
</dbReference>
<dbReference type="GO" id="GO:0003723">
    <property type="term" value="F:RNA binding"/>
    <property type="evidence" value="ECO:0007669"/>
    <property type="project" value="InterPro"/>
</dbReference>
<dbReference type="InterPro" id="IPR046848">
    <property type="entry name" value="E_motif"/>
</dbReference>
<feature type="compositionally biased region" description="Low complexity" evidence="3">
    <location>
        <begin position="41"/>
        <end position="50"/>
    </location>
</feature>
<dbReference type="GO" id="GO:0009451">
    <property type="term" value="P:RNA modification"/>
    <property type="evidence" value="ECO:0007669"/>
    <property type="project" value="InterPro"/>
</dbReference>
<dbReference type="PROSITE" id="PS51375">
    <property type="entry name" value="PPR"/>
    <property type="match status" value="4"/>
</dbReference>
<dbReference type="FunFam" id="1.25.40.10:FF:000090">
    <property type="entry name" value="Pentatricopeptide repeat-containing protein, chloroplastic"/>
    <property type="match status" value="1"/>
</dbReference>
<accession>A0A426YL78</accession>
<dbReference type="Pfam" id="PF13041">
    <property type="entry name" value="PPR_2"/>
    <property type="match status" value="2"/>
</dbReference>
<dbReference type="InterPro" id="IPR011990">
    <property type="entry name" value="TPR-like_helical_dom_sf"/>
</dbReference>
<evidence type="ECO:0000256" key="2">
    <source>
        <dbReference type="PROSITE-ProRule" id="PRU00708"/>
    </source>
</evidence>
<feature type="repeat" description="PPR" evidence="2">
    <location>
        <begin position="161"/>
        <end position="195"/>
    </location>
</feature>
<evidence type="ECO:0000256" key="1">
    <source>
        <dbReference type="ARBA" id="ARBA00022737"/>
    </source>
</evidence>
<dbReference type="Pfam" id="PF20431">
    <property type="entry name" value="E_motif"/>
    <property type="match status" value="1"/>
</dbReference>
<dbReference type="SUPFAM" id="SSF48452">
    <property type="entry name" value="TPR-like"/>
    <property type="match status" value="1"/>
</dbReference>
<feature type="region of interest" description="Disordered" evidence="3">
    <location>
        <begin position="1"/>
        <end position="61"/>
    </location>
</feature>
<dbReference type="Proteomes" id="UP000287651">
    <property type="component" value="Unassembled WGS sequence"/>
</dbReference>